<evidence type="ECO:0000256" key="5">
    <source>
        <dbReference type="ARBA" id="ARBA00023136"/>
    </source>
</evidence>
<dbReference type="InterPro" id="IPR052051">
    <property type="entry name" value="TCR_complex_component"/>
</dbReference>
<keyword evidence="5 9" id="KW-0472">Membrane</keyword>
<dbReference type="PANTHER" id="PTHR19433:SF133">
    <property type="entry name" value="IMMUNE-TYPE RECEPTOR 5 PRECURSOR-RELATED"/>
    <property type="match status" value="1"/>
</dbReference>
<evidence type="ECO:0000256" key="6">
    <source>
        <dbReference type="ARBA" id="ARBA00023157"/>
    </source>
</evidence>
<feature type="domain" description="Ig-like" evidence="10">
    <location>
        <begin position="236"/>
        <end position="319"/>
    </location>
</feature>
<dbReference type="RefSeq" id="XP_038831531.1">
    <property type="nucleotide sequence ID" value="XM_038975603.1"/>
</dbReference>
<dbReference type="SMART" id="SM00409">
    <property type="entry name" value="IG"/>
    <property type="match status" value="3"/>
</dbReference>
<keyword evidence="6" id="KW-1015">Disulfide bond</keyword>
<keyword evidence="11" id="KW-1185">Reference proteome</keyword>
<dbReference type="KEGG" id="snh:120030259"/>
<comment type="subcellular location">
    <subcellularLocation>
        <location evidence="1">Cell membrane</location>
    </subcellularLocation>
</comment>
<evidence type="ECO:0000313" key="12">
    <source>
        <dbReference type="RefSeq" id="XP_038831531.1"/>
    </source>
</evidence>
<dbReference type="SMART" id="SM00408">
    <property type="entry name" value="IGc2"/>
    <property type="match status" value="1"/>
</dbReference>
<dbReference type="GO" id="GO:0009617">
    <property type="term" value="P:response to bacterium"/>
    <property type="evidence" value="ECO:0007669"/>
    <property type="project" value="TreeGrafter"/>
</dbReference>
<dbReference type="InterPro" id="IPR003598">
    <property type="entry name" value="Ig_sub2"/>
</dbReference>
<dbReference type="Gene3D" id="2.60.40.10">
    <property type="entry name" value="Immunoglobulins"/>
    <property type="match status" value="4"/>
</dbReference>
<dbReference type="SUPFAM" id="SSF48726">
    <property type="entry name" value="Immunoglobulin"/>
    <property type="match status" value="4"/>
</dbReference>
<dbReference type="InterPro" id="IPR003599">
    <property type="entry name" value="Ig_sub"/>
</dbReference>
<evidence type="ECO:0000313" key="11">
    <source>
        <dbReference type="Proteomes" id="UP000808372"/>
    </source>
</evidence>
<reference evidence="12" key="1">
    <citation type="submission" date="2025-08" db="UniProtKB">
        <authorList>
            <consortium name="RefSeq"/>
        </authorList>
    </citation>
    <scope>IDENTIFICATION</scope>
    <source>
        <tissue evidence="12">White muscle</tissue>
    </source>
</reference>
<organism evidence="11 12">
    <name type="scientific">Salvelinus namaycush</name>
    <name type="common">Lake trout</name>
    <name type="synonym">Salmo namaycush</name>
    <dbReference type="NCBI Taxonomy" id="8040"/>
    <lineage>
        <taxon>Eukaryota</taxon>
        <taxon>Metazoa</taxon>
        <taxon>Chordata</taxon>
        <taxon>Craniata</taxon>
        <taxon>Vertebrata</taxon>
        <taxon>Euteleostomi</taxon>
        <taxon>Actinopterygii</taxon>
        <taxon>Neopterygii</taxon>
        <taxon>Teleostei</taxon>
        <taxon>Protacanthopterygii</taxon>
        <taxon>Salmoniformes</taxon>
        <taxon>Salmonidae</taxon>
        <taxon>Salmoninae</taxon>
        <taxon>Salvelinus</taxon>
    </lineage>
</organism>
<dbReference type="InterPro" id="IPR013783">
    <property type="entry name" value="Ig-like_fold"/>
</dbReference>
<feature type="transmembrane region" description="Helical" evidence="9">
    <location>
        <begin position="460"/>
        <end position="484"/>
    </location>
</feature>
<evidence type="ECO:0000259" key="10">
    <source>
        <dbReference type="PROSITE" id="PS50835"/>
    </source>
</evidence>
<dbReference type="Pfam" id="PF07686">
    <property type="entry name" value="V-set"/>
    <property type="match status" value="3"/>
</dbReference>
<evidence type="ECO:0000256" key="4">
    <source>
        <dbReference type="ARBA" id="ARBA00022859"/>
    </source>
</evidence>
<protein>
    <submittedName>
        <fullName evidence="12">Uncharacterized protein LOC120030259</fullName>
    </submittedName>
</protein>
<keyword evidence="4" id="KW-0391">Immunity</keyword>
<keyword evidence="9" id="KW-1133">Transmembrane helix</keyword>
<feature type="transmembrane region" description="Helical" evidence="9">
    <location>
        <begin position="428"/>
        <end position="448"/>
    </location>
</feature>
<accession>A0A8U0PVX6</accession>
<keyword evidence="2" id="KW-1003">Cell membrane</keyword>
<evidence type="ECO:0000256" key="8">
    <source>
        <dbReference type="SAM" id="MobiDB-lite"/>
    </source>
</evidence>
<dbReference type="AlphaFoldDB" id="A0A8U0PVX6"/>
<keyword evidence="3" id="KW-0732">Signal</keyword>
<feature type="compositionally biased region" description="Polar residues" evidence="8">
    <location>
        <begin position="493"/>
        <end position="509"/>
    </location>
</feature>
<evidence type="ECO:0000256" key="9">
    <source>
        <dbReference type="SAM" id="Phobius"/>
    </source>
</evidence>
<dbReference type="Proteomes" id="UP000808372">
    <property type="component" value="Chromosome 36"/>
</dbReference>
<dbReference type="InterPro" id="IPR013106">
    <property type="entry name" value="Ig_V-set"/>
</dbReference>
<keyword evidence="9" id="KW-0812">Transmembrane</keyword>
<feature type="domain" description="Ig-like" evidence="10">
    <location>
        <begin position="63"/>
        <end position="156"/>
    </location>
</feature>
<evidence type="ECO:0000256" key="7">
    <source>
        <dbReference type="ARBA" id="ARBA00023180"/>
    </source>
</evidence>
<sequence length="560" mass="61468">MWFQKDVYVVCGTILSHAPCVHNEFNSNPRFSVQISRGKEHLMISDTQLSDSATYYCSASRNPTVVQQPVSESVQPGDSVTLNCTIHTETCAGEHSVYWFRHGSGESHPGIIYTHGDRSDQCEKSPEAGSPTRICVYNLPKRNLSLSDAGTYYCAVASCGEILFGNGTKLDIEDGCKEDQVLLVYCLGVALALCVILIIVLGCVMYKMTKNTSLLCRVLSIGIITQSDLLKTFIPGDTVDLKCFISGTGGDYYNWFKLRVGQAPAMIVSLYLDSKDPTLYGEFDNNPRFSAEKNGDSFVLTISNAKPSDVGMYYCAARDYEGMIFGNGIFLMHNGAGSRNHHLTQQSVSESVQPGDSVTLNCTIHTKTCSGDHSVYWFRHGSGESHPGIIYTHGDRSDQCEKSPEAASPTQSCVYNLPKRNISLSDAGTYYCAVALCGEILFGNGTKLEINDGCKEDQVLLVYCLGVTLALCVIIIIVLGCVTYKITKKTSLLSRGTHPQPSGPTIHSYHNQDQKHDDTLTSVHYAALNVIHKKPKTQRQSIAMERDTVYSGPVESRTFM</sequence>
<feature type="region of interest" description="Disordered" evidence="8">
    <location>
        <begin position="493"/>
        <end position="512"/>
    </location>
</feature>
<evidence type="ECO:0000256" key="2">
    <source>
        <dbReference type="ARBA" id="ARBA00022475"/>
    </source>
</evidence>
<dbReference type="GeneID" id="120030259"/>
<dbReference type="CDD" id="cd00099">
    <property type="entry name" value="IgV"/>
    <property type="match status" value="3"/>
</dbReference>
<feature type="domain" description="Ig-like" evidence="10">
    <location>
        <begin position="341"/>
        <end position="434"/>
    </location>
</feature>
<dbReference type="SMART" id="SM00406">
    <property type="entry name" value="IGv"/>
    <property type="match status" value="3"/>
</dbReference>
<dbReference type="GO" id="GO:0002376">
    <property type="term" value="P:immune system process"/>
    <property type="evidence" value="ECO:0007669"/>
    <property type="project" value="UniProtKB-KW"/>
</dbReference>
<dbReference type="InterPro" id="IPR036179">
    <property type="entry name" value="Ig-like_dom_sf"/>
</dbReference>
<name>A0A8U0PVX6_SALNM</name>
<keyword evidence="7" id="KW-0325">Glycoprotein</keyword>
<dbReference type="PANTHER" id="PTHR19433">
    <property type="entry name" value="T-CELL RECEPTOR ALPHA CHAIN V REGION-RELATED"/>
    <property type="match status" value="1"/>
</dbReference>
<dbReference type="GO" id="GO:0005886">
    <property type="term" value="C:plasma membrane"/>
    <property type="evidence" value="ECO:0007669"/>
    <property type="project" value="UniProtKB-SubCell"/>
</dbReference>
<dbReference type="PROSITE" id="PS50835">
    <property type="entry name" value="IG_LIKE"/>
    <property type="match status" value="3"/>
</dbReference>
<dbReference type="InterPro" id="IPR007110">
    <property type="entry name" value="Ig-like_dom"/>
</dbReference>
<feature type="transmembrane region" description="Helical" evidence="9">
    <location>
        <begin position="182"/>
        <end position="206"/>
    </location>
</feature>
<gene>
    <name evidence="12" type="primary">LOC120030259</name>
</gene>
<evidence type="ECO:0000256" key="1">
    <source>
        <dbReference type="ARBA" id="ARBA00004236"/>
    </source>
</evidence>
<proteinExistence type="predicted"/>
<evidence type="ECO:0000256" key="3">
    <source>
        <dbReference type="ARBA" id="ARBA00022729"/>
    </source>
</evidence>